<protein>
    <submittedName>
        <fullName evidence="1">Type II toxin-antitoxin system PemK/MazF family toxin</fullName>
    </submittedName>
</protein>
<evidence type="ECO:0000313" key="2">
    <source>
        <dbReference type="Proteomes" id="UP000471640"/>
    </source>
</evidence>
<gene>
    <name evidence="1" type="ORF">G3480_08145</name>
</gene>
<accession>A0A6P1DX50</accession>
<dbReference type="SUPFAM" id="SSF50118">
    <property type="entry name" value="Cell growth inhibitor/plasmid maintenance toxic component"/>
    <property type="match status" value="1"/>
</dbReference>
<dbReference type="EMBL" id="JAAIJR010000025">
    <property type="protein sequence ID" value="NEX20284.1"/>
    <property type="molecule type" value="Genomic_DNA"/>
</dbReference>
<comment type="caution">
    <text evidence="1">The sequence shown here is derived from an EMBL/GenBank/DDBJ whole genome shotgun (WGS) entry which is preliminary data.</text>
</comment>
<dbReference type="InterPro" id="IPR003477">
    <property type="entry name" value="PemK-like"/>
</dbReference>
<keyword evidence="2" id="KW-1185">Reference proteome</keyword>
<dbReference type="RefSeq" id="WP_164653387.1">
    <property type="nucleotide sequence ID" value="NZ_JAAIJR010000025.1"/>
</dbReference>
<dbReference type="Proteomes" id="UP000471640">
    <property type="component" value="Unassembled WGS sequence"/>
</dbReference>
<reference evidence="2" key="1">
    <citation type="journal article" date="2020" name="Microbiol. Resour. Announc.">
        <title>Draft Genome Sequences of Thiorhodococcus mannitoliphagus and Thiorhodococcus minor, Purple Sulfur Photosynthetic Bacteria in the Gammaproteobacterial Family Chromatiaceae.</title>
        <authorList>
            <person name="Aviles F.A."/>
            <person name="Meyer T.E."/>
            <person name="Kyndt J.A."/>
        </authorList>
    </citation>
    <scope>NUCLEOTIDE SEQUENCE [LARGE SCALE GENOMIC DNA]</scope>
    <source>
        <strain evidence="2">DSM 18266</strain>
    </source>
</reference>
<dbReference type="AlphaFoldDB" id="A0A6P1DX50"/>
<reference evidence="1 2" key="2">
    <citation type="submission" date="2020-02" db="EMBL/GenBank/DDBJ databases">
        <title>Genome sequences of Thiorhodococcus mannitoliphagus and Thiorhodococcus minor, purple sulfur photosynthetic bacteria in the gammaproteobacterial family, Chromatiaceae.</title>
        <authorList>
            <person name="Aviles F.A."/>
            <person name="Meyer T.E."/>
            <person name="Kyndt J.A."/>
        </authorList>
    </citation>
    <scope>NUCLEOTIDE SEQUENCE [LARGE SCALE GENOMIC DNA]</scope>
    <source>
        <strain evidence="1 2">DSM 18266</strain>
    </source>
</reference>
<proteinExistence type="predicted"/>
<evidence type="ECO:0000313" key="1">
    <source>
        <dbReference type="EMBL" id="NEX20284.1"/>
    </source>
</evidence>
<organism evidence="1 2">
    <name type="scientific">Thiorhodococcus mannitoliphagus</name>
    <dbReference type="NCBI Taxonomy" id="329406"/>
    <lineage>
        <taxon>Bacteria</taxon>
        <taxon>Pseudomonadati</taxon>
        <taxon>Pseudomonadota</taxon>
        <taxon>Gammaproteobacteria</taxon>
        <taxon>Chromatiales</taxon>
        <taxon>Chromatiaceae</taxon>
        <taxon>Thiorhodococcus</taxon>
    </lineage>
</organism>
<name>A0A6P1DX50_9GAMM</name>
<dbReference type="Pfam" id="PF02452">
    <property type="entry name" value="PemK_toxin"/>
    <property type="match status" value="1"/>
</dbReference>
<sequence length="114" mass="12396">MNEGDVVLTPLPQADGRAKNRPTIALRRMPGFGDWLVCGVSTQLHQEIAGFDDPILADHADFAASGLKSPSLIRLGFLAVLPDRRLLGVIGTLAPDRHRRLLERLSAYLIKTSG</sequence>
<dbReference type="GO" id="GO:0003677">
    <property type="term" value="F:DNA binding"/>
    <property type="evidence" value="ECO:0007669"/>
    <property type="project" value="InterPro"/>
</dbReference>